<evidence type="ECO:0000313" key="1">
    <source>
        <dbReference type="EMBL" id="CAG8571405.1"/>
    </source>
</evidence>
<organism evidence="1 2">
    <name type="scientific">Dentiscutata erythropus</name>
    <dbReference type="NCBI Taxonomy" id="1348616"/>
    <lineage>
        <taxon>Eukaryota</taxon>
        <taxon>Fungi</taxon>
        <taxon>Fungi incertae sedis</taxon>
        <taxon>Mucoromycota</taxon>
        <taxon>Glomeromycotina</taxon>
        <taxon>Glomeromycetes</taxon>
        <taxon>Diversisporales</taxon>
        <taxon>Gigasporaceae</taxon>
        <taxon>Dentiscutata</taxon>
    </lineage>
</organism>
<accession>A0A9N9BP91</accession>
<sequence>VFGRIHSVLQESDTNNLVVRFECVLDNRHHGCCCSALQVQTQGSR</sequence>
<comment type="caution">
    <text evidence="1">The sequence shown here is derived from an EMBL/GenBank/DDBJ whole genome shotgun (WGS) entry which is preliminary data.</text>
</comment>
<gene>
    <name evidence="1" type="ORF">DERYTH_LOCUS6226</name>
</gene>
<keyword evidence="2" id="KW-1185">Reference proteome</keyword>
<protein>
    <submittedName>
        <fullName evidence="1">23828_t:CDS:1</fullName>
    </submittedName>
</protein>
<dbReference type="EMBL" id="CAJVPY010002765">
    <property type="protein sequence ID" value="CAG8571405.1"/>
    <property type="molecule type" value="Genomic_DNA"/>
</dbReference>
<dbReference type="AlphaFoldDB" id="A0A9N9BP91"/>
<feature type="non-terminal residue" evidence="1">
    <location>
        <position position="1"/>
    </location>
</feature>
<evidence type="ECO:0000313" key="2">
    <source>
        <dbReference type="Proteomes" id="UP000789405"/>
    </source>
</evidence>
<proteinExistence type="predicted"/>
<name>A0A9N9BP91_9GLOM</name>
<reference evidence="1" key="1">
    <citation type="submission" date="2021-06" db="EMBL/GenBank/DDBJ databases">
        <authorList>
            <person name="Kallberg Y."/>
            <person name="Tangrot J."/>
            <person name="Rosling A."/>
        </authorList>
    </citation>
    <scope>NUCLEOTIDE SEQUENCE</scope>
    <source>
        <strain evidence="1">MA453B</strain>
    </source>
</reference>
<dbReference type="Proteomes" id="UP000789405">
    <property type="component" value="Unassembled WGS sequence"/>
</dbReference>